<dbReference type="Pfam" id="PF05135">
    <property type="entry name" value="Phage_connect_1"/>
    <property type="match status" value="1"/>
</dbReference>
<dbReference type="Proteomes" id="UP000593594">
    <property type="component" value="Chromosome"/>
</dbReference>
<keyword evidence="2" id="KW-1185">Reference proteome</keyword>
<accession>A0A7S8C4Z4</accession>
<dbReference type="NCBIfam" id="TIGR02215">
    <property type="entry name" value="phage_chp_gp8"/>
    <property type="match status" value="1"/>
</dbReference>
<dbReference type="RefSeq" id="WP_213160857.1">
    <property type="nucleotide sequence ID" value="NZ_CP058214.1"/>
</dbReference>
<dbReference type="CDD" id="cd08054">
    <property type="entry name" value="gp6"/>
    <property type="match status" value="1"/>
</dbReference>
<protein>
    <submittedName>
        <fullName evidence="1">Phage head-tail connector protein</fullName>
    </submittedName>
</protein>
<dbReference type="AlphaFoldDB" id="A0A7S8C4Z4"/>
<organism evidence="1 2">
    <name type="scientific">Kaustia mangrovi</name>
    <dbReference type="NCBI Taxonomy" id="2593653"/>
    <lineage>
        <taxon>Bacteria</taxon>
        <taxon>Pseudomonadati</taxon>
        <taxon>Pseudomonadota</taxon>
        <taxon>Alphaproteobacteria</taxon>
        <taxon>Hyphomicrobiales</taxon>
        <taxon>Parvibaculaceae</taxon>
        <taxon>Kaustia</taxon>
    </lineage>
</organism>
<evidence type="ECO:0000313" key="2">
    <source>
        <dbReference type="Proteomes" id="UP000593594"/>
    </source>
</evidence>
<sequence length="194" mass="21333">MLAPVRTIAPAELPVSLEEAKAHLRVDHADDDTLITGLIQTATDYVDGWSGILGKCLVSQTWRLDLCGFPPWVIYLPLAPVSEIVDVTYCDEDGNQQTLSPTVYRGPVIDAYGPYLYRVESESWPSTDTRPDAVSVTFTAGYGAPSDVPQSIRHALLLLVGHWYENREATSPDVPGTVPFAVDALLAPHRRVFR</sequence>
<dbReference type="EMBL" id="CP058214">
    <property type="protein sequence ID" value="QPC43493.1"/>
    <property type="molecule type" value="Genomic_DNA"/>
</dbReference>
<dbReference type="NCBIfam" id="TIGR01560">
    <property type="entry name" value="put_DNA_pack"/>
    <property type="match status" value="2"/>
</dbReference>
<dbReference type="InterPro" id="IPR021146">
    <property type="entry name" value="Phage_gp6-like_head-tail"/>
</dbReference>
<name>A0A7S8C4Z4_9HYPH</name>
<dbReference type="InterPro" id="IPR011738">
    <property type="entry name" value="Phage_CHP"/>
</dbReference>
<reference evidence="1 2" key="1">
    <citation type="submission" date="2020-06" db="EMBL/GenBank/DDBJ databases">
        <title>Genome sequence of 2 isolates from Red Sea Mangroves.</title>
        <authorList>
            <person name="Sefrji F."/>
            <person name="Michoud G."/>
            <person name="Merlino G."/>
            <person name="Daffonchio D."/>
        </authorList>
    </citation>
    <scope>NUCLEOTIDE SEQUENCE [LARGE SCALE GENOMIC DNA]</scope>
    <source>
        <strain evidence="1 2">R1DC25</strain>
    </source>
</reference>
<gene>
    <name evidence="1" type="ORF">HW532_12785</name>
</gene>
<evidence type="ECO:0000313" key="1">
    <source>
        <dbReference type="EMBL" id="QPC43493.1"/>
    </source>
</evidence>
<dbReference type="KEGG" id="kmn:HW532_12785"/>
<proteinExistence type="predicted"/>
<dbReference type="Gene3D" id="1.10.3230.30">
    <property type="entry name" value="Phage gp6-like head-tail connector protein"/>
    <property type="match status" value="1"/>
</dbReference>
<dbReference type="InterPro" id="IPR006450">
    <property type="entry name" value="Phage_HK97_gp6-like"/>
</dbReference>